<keyword evidence="7 16" id="KW-0808">Transferase</keyword>
<evidence type="ECO:0000256" key="10">
    <source>
        <dbReference type="ARBA" id="ARBA00022777"/>
    </source>
</evidence>
<dbReference type="InterPro" id="IPR015806">
    <property type="entry name" value="Pyrv_Knase_insert_dom_sf"/>
</dbReference>
<dbReference type="OrthoDB" id="9812123at2"/>
<evidence type="ECO:0000256" key="8">
    <source>
        <dbReference type="ARBA" id="ARBA00022723"/>
    </source>
</evidence>
<dbReference type="PANTHER" id="PTHR11817">
    <property type="entry name" value="PYRUVATE KINASE"/>
    <property type="match status" value="1"/>
</dbReference>
<evidence type="ECO:0000313" key="19">
    <source>
        <dbReference type="EMBL" id="TKC03011.1"/>
    </source>
</evidence>
<sequence>MKPFHSRTKIVATLGPASAKPDVLYSMFNAGLDVCRLNFSHGSQADHQEVLDTIRSINKKYNYNVGILADLQGPKIRIGTVKDGGIHLVNGAKTVITTQECVGNEERIYITYENFPQDVKAGEIILLDDGKLQMRVIETNYKDEVVCEIVHGGILTSRKGVNLPNTKVSIPSLTPEDRNNLEFVLENDVEWIGLSFVRNAEDIIELKDIIKARGKTARVVAKIEKPEAIANIDEIIAVSDAIMVARGDLGVEMPMEEVPLLQKMIVKKCRAASKPVIIATQMLESMITTPRPTRAEVNDVANSVLDGADAVMLSGETSVGEFPLIVIETMQKIINNIEENNYSFHVEKYLNKSSKSFLSDAVCDSACFLAKQTNAVGIVSMTSSGYTAFELSSHRPQAPIFIFTSNKTILNTLSLIWGVRGFFYDKFETTDDTIADVNDVLKKNKLIKKGDIIINSASIPLQAKGKTNMIKVTVVE</sequence>
<dbReference type="InterPro" id="IPR015795">
    <property type="entry name" value="Pyrv_Knase_C"/>
</dbReference>
<dbReference type="Proteomes" id="UP000310477">
    <property type="component" value="Unassembled WGS sequence"/>
</dbReference>
<feature type="domain" description="Pyruvate kinase C-terminal" evidence="18">
    <location>
        <begin position="360"/>
        <end position="472"/>
    </location>
</feature>
<evidence type="ECO:0000256" key="3">
    <source>
        <dbReference type="ARBA" id="ARBA00004997"/>
    </source>
</evidence>
<evidence type="ECO:0000256" key="1">
    <source>
        <dbReference type="ARBA" id="ARBA00001946"/>
    </source>
</evidence>
<protein>
    <recommendedName>
        <fullName evidence="6 15">Pyruvate kinase</fullName>
        <ecNumber evidence="5 15">2.7.1.40</ecNumber>
    </recommendedName>
</protein>
<dbReference type="NCBIfam" id="TIGR01064">
    <property type="entry name" value="pyruv_kin"/>
    <property type="match status" value="1"/>
</dbReference>
<evidence type="ECO:0000256" key="12">
    <source>
        <dbReference type="ARBA" id="ARBA00022842"/>
    </source>
</evidence>
<dbReference type="EC" id="2.7.1.40" evidence="5 15"/>
<evidence type="ECO:0000256" key="15">
    <source>
        <dbReference type="NCBIfam" id="TIGR01064"/>
    </source>
</evidence>
<evidence type="ECO:0000259" key="17">
    <source>
        <dbReference type="Pfam" id="PF00224"/>
    </source>
</evidence>
<dbReference type="FunFam" id="3.20.20.60:FF:000025">
    <property type="entry name" value="Pyruvate kinase"/>
    <property type="match status" value="1"/>
</dbReference>
<dbReference type="Pfam" id="PF02887">
    <property type="entry name" value="PK_C"/>
    <property type="match status" value="1"/>
</dbReference>
<keyword evidence="9" id="KW-0547">Nucleotide-binding</keyword>
<evidence type="ECO:0000256" key="7">
    <source>
        <dbReference type="ARBA" id="ARBA00022679"/>
    </source>
</evidence>
<comment type="pathway">
    <text evidence="3 16">Carbohydrate degradation; glycolysis; pyruvate from D-glyceraldehyde 3-phosphate: step 5/5.</text>
</comment>
<dbReference type="PRINTS" id="PR01050">
    <property type="entry name" value="PYRUVTKNASE"/>
</dbReference>
<dbReference type="SUPFAM" id="SSF52935">
    <property type="entry name" value="PK C-terminal domain-like"/>
    <property type="match status" value="1"/>
</dbReference>
<feature type="domain" description="Pyruvate kinase barrel" evidence="17">
    <location>
        <begin position="7"/>
        <end position="324"/>
    </location>
</feature>
<comment type="cofactor">
    <cofactor evidence="1">
        <name>Mg(2+)</name>
        <dbReference type="ChEBI" id="CHEBI:18420"/>
    </cofactor>
</comment>
<dbReference type="InterPro" id="IPR001697">
    <property type="entry name" value="Pyr_Knase"/>
</dbReference>
<dbReference type="GO" id="GO:0005524">
    <property type="term" value="F:ATP binding"/>
    <property type="evidence" value="ECO:0007669"/>
    <property type="project" value="UniProtKB-KW"/>
</dbReference>
<evidence type="ECO:0000256" key="6">
    <source>
        <dbReference type="ARBA" id="ARBA00018587"/>
    </source>
</evidence>
<comment type="similarity">
    <text evidence="4 16">Belongs to the pyruvate kinase family.</text>
</comment>
<dbReference type="Gene3D" id="3.20.20.60">
    <property type="entry name" value="Phosphoenolpyruvate-binding domains"/>
    <property type="match status" value="1"/>
</dbReference>
<dbReference type="GO" id="GO:0004743">
    <property type="term" value="F:pyruvate kinase activity"/>
    <property type="evidence" value="ECO:0007669"/>
    <property type="project" value="UniProtKB-UniRule"/>
</dbReference>
<organism evidence="19 20">
    <name type="scientific">Pedobacter cryotolerans</name>
    <dbReference type="NCBI Taxonomy" id="2571270"/>
    <lineage>
        <taxon>Bacteria</taxon>
        <taxon>Pseudomonadati</taxon>
        <taxon>Bacteroidota</taxon>
        <taxon>Sphingobacteriia</taxon>
        <taxon>Sphingobacteriales</taxon>
        <taxon>Sphingobacteriaceae</taxon>
        <taxon>Pedobacter</taxon>
    </lineage>
</organism>
<dbReference type="AlphaFoldDB" id="A0A4U1CF92"/>
<dbReference type="EMBL" id="SWBO01000001">
    <property type="protein sequence ID" value="TKC03011.1"/>
    <property type="molecule type" value="Genomic_DNA"/>
</dbReference>
<keyword evidence="13 16" id="KW-0324">Glycolysis</keyword>
<dbReference type="InterPro" id="IPR015793">
    <property type="entry name" value="Pyrv_Knase_brl"/>
</dbReference>
<comment type="caution">
    <text evidence="19">The sequence shown here is derived from an EMBL/GenBank/DDBJ whole genome shotgun (WGS) entry which is preliminary data.</text>
</comment>
<evidence type="ECO:0000256" key="13">
    <source>
        <dbReference type="ARBA" id="ARBA00023152"/>
    </source>
</evidence>
<accession>A0A4U1CF92</accession>
<keyword evidence="8" id="KW-0479">Metal-binding</keyword>
<evidence type="ECO:0000256" key="11">
    <source>
        <dbReference type="ARBA" id="ARBA00022840"/>
    </source>
</evidence>
<keyword evidence="10 16" id="KW-0418">Kinase</keyword>
<dbReference type="RefSeq" id="WP_136873197.1">
    <property type="nucleotide sequence ID" value="NZ_SWBO01000001.1"/>
</dbReference>
<dbReference type="GO" id="GO:0000287">
    <property type="term" value="F:magnesium ion binding"/>
    <property type="evidence" value="ECO:0007669"/>
    <property type="project" value="UniProtKB-UniRule"/>
</dbReference>
<dbReference type="GO" id="GO:0030955">
    <property type="term" value="F:potassium ion binding"/>
    <property type="evidence" value="ECO:0007669"/>
    <property type="project" value="UniProtKB-UniRule"/>
</dbReference>
<name>A0A4U1CF92_9SPHI</name>
<dbReference type="SUPFAM" id="SSF50800">
    <property type="entry name" value="PK beta-barrel domain-like"/>
    <property type="match status" value="1"/>
</dbReference>
<dbReference type="Gene3D" id="2.40.33.10">
    <property type="entry name" value="PK beta-barrel domain-like"/>
    <property type="match status" value="1"/>
</dbReference>
<dbReference type="InterPro" id="IPR040442">
    <property type="entry name" value="Pyrv_kinase-like_dom_sf"/>
</dbReference>
<evidence type="ECO:0000256" key="4">
    <source>
        <dbReference type="ARBA" id="ARBA00008663"/>
    </source>
</evidence>
<keyword evidence="12 16" id="KW-0460">Magnesium</keyword>
<evidence type="ECO:0000256" key="5">
    <source>
        <dbReference type="ARBA" id="ARBA00012142"/>
    </source>
</evidence>
<comment type="catalytic activity">
    <reaction evidence="16">
        <text>pyruvate + ATP = phosphoenolpyruvate + ADP + H(+)</text>
        <dbReference type="Rhea" id="RHEA:18157"/>
        <dbReference type="ChEBI" id="CHEBI:15361"/>
        <dbReference type="ChEBI" id="CHEBI:15378"/>
        <dbReference type="ChEBI" id="CHEBI:30616"/>
        <dbReference type="ChEBI" id="CHEBI:58702"/>
        <dbReference type="ChEBI" id="CHEBI:456216"/>
        <dbReference type="EC" id="2.7.1.40"/>
    </reaction>
</comment>
<dbReference type="FunFam" id="2.40.33.10:FF:000001">
    <property type="entry name" value="Pyruvate kinase"/>
    <property type="match status" value="1"/>
</dbReference>
<gene>
    <name evidence="19" type="primary">pyk</name>
    <name evidence="19" type="ORF">FA045_00135</name>
</gene>
<evidence type="ECO:0000256" key="16">
    <source>
        <dbReference type="RuleBase" id="RU000504"/>
    </source>
</evidence>
<dbReference type="Gene3D" id="3.40.1380.20">
    <property type="entry name" value="Pyruvate kinase, C-terminal domain"/>
    <property type="match status" value="1"/>
</dbReference>
<evidence type="ECO:0000256" key="9">
    <source>
        <dbReference type="ARBA" id="ARBA00022741"/>
    </source>
</evidence>
<evidence type="ECO:0000256" key="2">
    <source>
        <dbReference type="ARBA" id="ARBA00001958"/>
    </source>
</evidence>
<dbReference type="InterPro" id="IPR018209">
    <property type="entry name" value="Pyrv_Knase_AS"/>
</dbReference>
<dbReference type="NCBIfam" id="NF004491">
    <property type="entry name" value="PRK05826.1"/>
    <property type="match status" value="1"/>
</dbReference>
<dbReference type="Pfam" id="PF00224">
    <property type="entry name" value="PK"/>
    <property type="match status" value="1"/>
</dbReference>
<dbReference type="InterPro" id="IPR036918">
    <property type="entry name" value="Pyrv_Knase_C_sf"/>
</dbReference>
<dbReference type="PROSITE" id="PS00110">
    <property type="entry name" value="PYRUVATE_KINASE"/>
    <property type="match status" value="1"/>
</dbReference>
<dbReference type="NCBIfam" id="NF004978">
    <property type="entry name" value="PRK06354.1"/>
    <property type="match status" value="1"/>
</dbReference>
<dbReference type="SUPFAM" id="SSF51621">
    <property type="entry name" value="Phosphoenolpyruvate/pyruvate domain"/>
    <property type="match status" value="1"/>
</dbReference>
<keyword evidence="20" id="KW-1185">Reference proteome</keyword>
<reference evidence="19 20" key="1">
    <citation type="submission" date="2019-04" db="EMBL/GenBank/DDBJ databases">
        <title>Pedobacter sp. AR-2-6 sp. nov., isolated from Arctic soil.</title>
        <authorList>
            <person name="Dahal R.H."/>
            <person name="Kim D.-U."/>
        </authorList>
    </citation>
    <scope>NUCLEOTIDE SEQUENCE [LARGE SCALE GENOMIC DNA]</scope>
    <source>
        <strain evidence="19 20">AR-2-6</strain>
    </source>
</reference>
<dbReference type="UniPathway" id="UPA00109">
    <property type="reaction ID" value="UER00188"/>
</dbReference>
<evidence type="ECO:0000256" key="14">
    <source>
        <dbReference type="ARBA" id="ARBA00023317"/>
    </source>
</evidence>
<keyword evidence="11" id="KW-0067">ATP-binding</keyword>
<comment type="cofactor">
    <cofactor evidence="2">
        <name>K(+)</name>
        <dbReference type="ChEBI" id="CHEBI:29103"/>
    </cofactor>
</comment>
<evidence type="ECO:0000313" key="20">
    <source>
        <dbReference type="Proteomes" id="UP000310477"/>
    </source>
</evidence>
<keyword evidence="14 19" id="KW-0670">Pyruvate</keyword>
<dbReference type="InterPro" id="IPR011037">
    <property type="entry name" value="Pyrv_Knase-like_insert_dom_sf"/>
</dbReference>
<proteinExistence type="inferred from homology"/>
<dbReference type="GO" id="GO:0016301">
    <property type="term" value="F:kinase activity"/>
    <property type="evidence" value="ECO:0007669"/>
    <property type="project" value="UniProtKB-KW"/>
</dbReference>
<evidence type="ECO:0000259" key="18">
    <source>
        <dbReference type="Pfam" id="PF02887"/>
    </source>
</evidence>
<dbReference type="InterPro" id="IPR015813">
    <property type="entry name" value="Pyrv/PenolPyrv_kinase-like_dom"/>
</dbReference>